<comment type="caution">
    <text evidence="2">The sequence shown here is derived from an EMBL/GenBank/DDBJ whole genome shotgun (WGS) entry which is preliminary data.</text>
</comment>
<proteinExistence type="predicted"/>
<evidence type="ECO:0000313" key="2">
    <source>
        <dbReference type="EMBL" id="GJS84499.1"/>
    </source>
</evidence>
<reference evidence="2" key="1">
    <citation type="journal article" date="2022" name="Int. J. Mol. Sci.">
        <title>Draft Genome of Tanacetum Coccineum: Genomic Comparison of Closely Related Tanacetum-Family Plants.</title>
        <authorList>
            <person name="Yamashiro T."/>
            <person name="Shiraishi A."/>
            <person name="Nakayama K."/>
            <person name="Satake H."/>
        </authorList>
    </citation>
    <scope>NUCLEOTIDE SEQUENCE</scope>
</reference>
<organism evidence="2 3">
    <name type="scientific">Tanacetum coccineum</name>
    <dbReference type="NCBI Taxonomy" id="301880"/>
    <lineage>
        <taxon>Eukaryota</taxon>
        <taxon>Viridiplantae</taxon>
        <taxon>Streptophyta</taxon>
        <taxon>Embryophyta</taxon>
        <taxon>Tracheophyta</taxon>
        <taxon>Spermatophyta</taxon>
        <taxon>Magnoliopsida</taxon>
        <taxon>eudicotyledons</taxon>
        <taxon>Gunneridae</taxon>
        <taxon>Pentapetalae</taxon>
        <taxon>asterids</taxon>
        <taxon>campanulids</taxon>
        <taxon>Asterales</taxon>
        <taxon>Asteraceae</taxon>
        <taxon>Asteroideae</taxon>
        <taxon>Anthemideae</taxon>
        <taxon>Anthemidinae</taxon>
        <taxon>Tanacetum</taxon>
    </lineage>
</organism>
<sequence length="107" mass="11755">MERAATTASSLEAEQDNGSGPRCQYTILGDVDAQTRFETTSKQSNDLPLLRGYTLGSGEDNSLCIDCQSYYLPILNGERQIQALIDKKKVIITETSIRSDLHLEDAG</sequence>
<feature type="compositionally biased region" description="Polar residues" evidence="1">
    <location>
        <begin position="1"/>
        <end position="18"/>
    </location>
</feature>
<feature type="non-terminal residue" evidence="2">
    <location>
        <position position="107"/>
    </location>
</feature>
<reference evidence="2" key="2">
    <citation type="submission" date="2022-01" db="EMBL/GenBank/DDBJ databases">
        <authorList>
            <person name="Yamashiro T."/>
            <person name="Shiraishi A."/>
            <person name="Satake H."/>
            <person name="Nakayama K."/>
        </authorList>
    </citation>
    <scope>NUCLEOTIDE SEQUENCE</scope>
</reference>
<dbReference type="Proteomes" id="UP001151760">
    <property type="component" value="Unassembled WGS sequence"/>
</dbReference>
<evidence type="ECO:0000313" key="3">
    <source>
        <dbReference type="Proteomes" id="UP001151760"/>
    </source>
</evidence>
<dbReference type="EMBL" id="BQNB010010979">
    <property type="protein sequence ID" value="GJS84499.1"/>
    <property type="molecule type" value="Genomic_DNA"/>
</dbReference>
<keyword evidence="3" id="KW-1185">Reference proteome</keyword>
<protein>
    <submittedName>
        <fullName evidence="2">Uncharacterized protein</fullName>
    </submittedName>
</protein>
<name>A0ABQ4Z2X4_9ASTR</name>
<evidence type="ECO:0000256" key="1">
    <source>
        <dbReference type="SAM" id="MobiDB-lite"/>
    </source>
</evidence>
<gene>
    <name evidence="2" type="ORF">Tco_0751040</name>
</gene>
<accession>A0ABQ4Z2X4</accession>
<feature type="region of interest" description="Disordered" evidence="1">
    <location>
        <begin position="1"/>
        <end position="24"/>
    </location>
</feature>